<name>A0A1I2CBS9_9FLAO</name>
<feature type="domain" description="Outer membrane protein beta-barrel" evidence="2">
    <location>
        <begin position="19"/>
        <end position="181"/>
    </location>
</feature>
<dbReference type="OrthoDB" id="947434at2"/>
<evidence type="ECO:0000259" key="2">
    <source>
        <dbReference type="Pfam" id="PF13568"/>
    </source>
</evidence>
<dbReference type="EMBL" id="FONQ01000003">
    <property type="protein sequence ID" value="SFE65678.1"/>
    <property type="molecule type" value="Genomic_DNA"/>
</dbReference>
<sequence length="205" mass="22081">MKRIILTAAAVFAFGLANAQEAKFGFKGGLNIANFEGDIEGLDLKSKTGFHLGGFVAIKLSDKVTLQPEVLFSTQGAKVDNIQQDVNGTVYTADVDFNLSYLNVPLMLKYYAAEKFNIEFGPQVGFLTAAKVKATVDGISAEEDAKDQFESVDFGVNVGAGYDFTEKLSAGLRYNLGLSNIAKTEPGDDSKIKNSVFSVSLGYKF</sequence>
<dbReference type="Gene3D" id="2.40.160.20">
    <property type="match status" value="1"/>
</dbReference>
<dbReference type="Pfam" id="PF13568">
    <property type="entry name" value="OMP_b-brl_2"/>
    <property type="match status" value="1"/>
</dbReference>
<dbReference type="RefSeq" id="WP_091203541.1">
    <property type="nucleotide sequence ID" value="NZ_FONQ01000003.1"/>
</dbReference>
<keyword evidence="1" id="KW-0732">Signal</keyword>
<proteinExistence type="predicted"/>
<feature type="signal peptide" evidence="1">
    <location>
        <begin position="1"/>
        <end position="19"/>
    </location>
</feature>
<gene>
    <name evidence="3" type="ORF">SAMN04488131_10318</name>
</gene>
<evidence type="ECO:0000256" key="1">
    <source>
        <dbReference type="SAM" id="SignalP"/>
    </source>
</evidence>
<dbReference type="Proteomes" id="UP000198596">
    <property type="component" value="Unassembled WGS sequence"/>
</dbReference>
<evidence type="ECO:0000313" key="4">
    <source>
        <dbReference type="Proteomes" id="UP000198596"/>
    </source>
</evidence>
<dbReference type="AlphaFoldDB" id="A0A1I2CBS9"/>
<accession>A0A1I2CBS9</accession>
<dbReference type="SUPFAM" id="SSF56925">
    <property type="entry name" value="OMPA-like"/>
    <property type="match status" value="1"/>
</dbReference>
<organism evidence="3 4">
    <name type="scientific">Flavobacterium xueshanense</name>
    <dbReference type="NCBI Taxonomy" id="935223"/>
    <lineage>
        <taxon>Bacteria</taxon>
        <taxon>Pseudomonadati</taxon>
        <taxon>Bacteroidota</taxon>
        <taxon>Flavobacteriia</taxon>
        <taxon>Flavobacteriales</taxon>
        <taxon>Flavobacteriaceae</taxon>
        <taxon>Flavobacterium</taxon>
    </lineage>
</organism>
<feature type="chain" id="PRO_5011715886" evidence="1">
    <location>
        <begin position="20"/>
        <end position="205"/>
    </location>
</feature>
<evidence type="ECO:0000313" key="3">
    <source>
        <dbReference type="EMBL" id="SFE65678.1"/>
    </source>
</evidence>
<dbReference type="InterPro" id="IPR011250">
    <property type="entry name" value="OMP/PagP_B-barrel"/>
</dbReference>
<reference evidence="4" key="1">
    <citation type="submission" date="2016-10" db="EMBL/GenBank/DDBJ databases">
        <authorList>
            <person name="Varghese N."/>
            <person name="Submissions S."/>
        </authorList>
    </citation>
    <scope>NUCLEOTIDE SEQUENCE [LARGE SCALE GENOMIC DNA]</scope>
    <source>
        <strain evidence="4">CGMCC 1.9227</strain>
    </source>
</reference>
<protein>
    <submittedName>
        <fullName evidence="3">Outer membrane protein beta-barrel domain-containing protein</fullName>
    </submittedName>
</protein>
<keyword evidence="4" id="KW-1185">Reference proteome</keyword>
<dbReference type="InterPro" id="IPR025665">
    <property type="entry name" value="Beta-barrel_OMP_2"/>
</dbReference>
<dbReference type="STRING" id="935223.SAMN04488131_10318"/>